<evidence type="ECO:0000259" key="2">
    <source>
        <dbReference type="PROSITE" id="PS51677"/>
    </source>
</evidence>
<dbReference type="Pfam" id="PF01522">
    <property type="entry name" value="Polysacc_deac_1"/>
    <property type="match status" value="1"/>
</dbReference>
<evidence type="ECO:0000313" key="4">
    <source>
        <dbReference type="Proteomes" id="UP000218944"/>
    </source>
</evidence>
<dbReference type="GO" id="GO:0005975">
    <property type="term" value="P:carbohydrate metabolic process"/>
    <property type="evidence" value="ECO:0007669"/>
    <property type="project" value="InterPro"/>
</dbReference>
<dbReference type="InterPro" id="IPR002509">
    <property type="entry name" value="NODB_dom"/>
</dbReference>
<dbReference type="InterPro" id="IPR050248">
    <property type="entry name" value="Polysacc_deacetylase_ArnD"/>
</dbReference>
<feature type="region of interest" description="Disordered" evidence="1">
    <location>
        <begin position="83"/>
        <end position="118"/>
    </location>
</feature>
<keyword evidence="4" id="KW-1185">Reference proteome</keyword>
<feature type="domain" description="NodB homology" evidence="2">
    <location>
        <begin position="130"/>
        <end position="312"/>
    </location>
</feature>
<feature type="compositionally biased region" description="Basic and acidic residues" evidence="1">
    <location>
        <begin position="100"/>
        <end position="116"/>
    </location>
</feature>
<accession>A0A2A2D1E7</accession>
<gene>
    <name evidence="3" type="ORF">CK936_31065</name>
</gene>
<reference evidence="3 4" key="1">
    <citation type="submission" date="2017-08" db="EMBL/GenBank/DDBJ databases">
        <title>Genome sequence of Streptomyces albireticuli NRRL B-1670.</title>
        <authorList>
            <person name="Graham D.E."/>
            <person name="Mahan K.M."/>
            <person name="Klingeman D.M."/>
            <person name="Hettich R.L."/>
            <person name="Parry R.J."/>
            <person name="Spain J.C."/>
        </authorList>
    </citation>
    <scope>NUCLEOTIDE SEQUENCE [LARGE SCALE GENOMIC DNA]</scope>
    <source>
        <strain evidence="3 4">NRRL B-1670</strain>
    </source>
</reference>
<evidence type="ECO:0000256" key="1">
    <source>
        <dbReference type="SAM" id="MobiDB-lite"/>
    </source>
</evidence>
<sequence length="312" mass="34842">MGVPGERGPESAARIRNMHLIRRPCRGSSAPRPRGHRRRHTARLLPLLLVLTAGACSTWEPRDSEDGRALAGTASTLQQRTAAAKKWGLDRAPLEAPPPPKEKLRPETPESLDRGPDLIPVFSRVPTTDKVVFLTVDDGAAKDHSFLDMVRELKVPLSAFLTDESAASDYGYFRDLHELGVPVQNHTLTHPQMTTLTADEQYDEICGQQDVLEEEIGVQPWLFRPPFGDYDEDTLIVAEECGARAAPLWSEEAFPDRMEYSRDDAKLHPGDIILSHFNGPHTWGAPITDMLRLVLREVTEQGFALARLEDYI</sequence>
<proteinExistence type="predicted"/>
<dbReference type="CDD" id="cd10917">
    <property type="entry name" value="CE4_NodB_like_6s_7s"/>
    <property type="match status" value="1"/>
</dbReference>
<comment type="caution">
    <text evidence="3">The sequence shown here is derived from an EMBL/GenBank/DDBJ whole genome shotgun (WGS) entry which is preliminary data.</text>
</comment>
<dbReference type="AlphaFoldDB" id="A0A2A2D1E7"/>
<dbReference type="InterPro" id="IPR011330">
    <property type="entry name" value="Glyco_hydro/deAcase_b/a-brl"/>
</dbReference>
<dbReference type="PANTHER" id="PTHR10587">
    <property type="entry name" value="GLYCOSYL TRANSFERASE-RELATED"/>
    <property type="match status" value="1"/>
</dbReference>
<dbReference type="SUPFAM" id="SSF88713">
    <property type="entry name" value="Glycoside hydrolase/deacetylase"/>
    <property type="match status" value="1"/>
</dbReference>
<protein>
    <submittedName>
        <fullName evidence="3">Polysaccharide deacetylase</fullName>
    </submittedName>
</protein>
<dbReference type="PROSITE" id="PS51677">
    <property type="entry name" value="NODB"/>
    <property type="match status" value="1"/>
</dbReference>
<dbReference type="EMBL" id="NSJV01000583">
    <property type="protein sequence ID" value="PAU45152.1"/>
    <property type="molecule type" value="Genomic_DNA"/>
</dbReference>
<organism evidence="3 4">
    <name type="scientific">Streptomyces albireticuli</name>
    <dbReference type="NCBI Taxonomy" id="1940"/>
    <lineage>
        <taxon>Bacteria</taxon>
        <taxon>Bacillati</taxon>
        <taxon>Actinomycetota</taxon>
        <taxon>Actinomycetes</taxon>
        <taxon>Kitasatosporales</taxon>
        <taxon>Streptomycetaceae</taxon>
        <taxon>Streptomyces</taxon>
    </lineage>
</organism>
<dbReference type="PANTHER" id="PTHR10587:SF134">
    <property type="entry name" value="SECRETED PROTEIN"/>
    <property type="match status" value="1"/>
</dbReference>
<evidence type="ECO:0000313" key="3">
    <source>
        <dbReference type="EMBL" id="PAU45152.1"/>
    </source>
</evidence>
<name>A0A2A2D1E7_9ACTN</name>
<dbReference type="Gene3D" id="3.20.20.370">
    <property type="entry name" value="Glycoside hydrolase/deacetylase"/>
    <property type="match status" value="1"/>
</dbReference>
<dbReference type="GO" id="GO:0016810">
    <property type="term" value="F:hydrolase activity, acting on carbon-nitrogen (but not peptide) bonds"/>
    <property type="evidence" value="ECO:0007669"/>
    <property type="project" value="InterPro"/>
</dbReference>
<dbReference type="Proteomes" id="UP000218944">
    <property type="component" value="Unassembled WGS sequence"/>
</dbReference>